<dbReference type="STRING" id="4072.A0A2G2Y665"/>
<evidence type="ECO:0000313" key="4">
    <source>
        <dbReference type="EMBL" id="PHT65218.1"/>
    </source>
</evidence>
<dbReference type="AlphaFoldDB" id="A0A2G2Y665"/>
<evidence type="ECO:0000259" key="3">
    <source>
        <dbReference type="PROSITE" id="PS51671"/>
    </source>
</evidence>
<gene>
    <name evidence="4" type="ORF">T459_29643</name>
</gene>
<dbReference type="Proteomes" id="UP000222542">
    <property type="component" value="Unassembled WGS sequence"/>
</dbReference>
<keyword evidence="1 2" id="KW-0677">Repeat</keyword>
<comment type="function">
    <text evidence="2">Binds amino acids.</text>
</comment>
<dbReference type="PANTHER" id="PTHR31096">
    <property type="entry name" value="ACT DOMAIN-CONTAINING PROTEIN ACR4-RELATED"/>
    <property type="match status" value="1"/>
</dbReference>
<dbReference type="GO" id="GO:0016597">
    <property type="term" value="F:amino acid binding"/>
    <property type="evidence" value="ECO:0007669"/>
    <property type="project" value="UniProtKB-UniRule"/>
</dbReference>
<name>A0A2G2Y665_CAPAN</name>
<evidence type="ECO:0000313" key="5">
    <source>
        <dbReference type="Proteomes" id="UP000222542"/>
    </source>
</evidence>
<proteinExistence type="predicted"/>
<dbReference type="InterPro" id="IPR002912">
    <property type="entry name" value="ACT_dom"/>
</dbReference>
<accession>A0A2G2Y665</accession>
<dbReference type="PROSITE" id="PS51671">
    <property type="entry name" value="ACT"/>
    <property type="match status" value="1"/>
</dbReference>
<reference evidence="4 5" key="1">
    <citation type="journal article" date="2014" name="Nat. Genet.">
        <title>Genome sequence of the hot pepper provides insights into the evolution of pungency in Capsicum species.</title>
        <authorList>
            <person name="Kim S."/>
            <person name="Park M."/>
            <person name="Yeom S.I."/>
            <person name="Kim Y.M."/>
            <person name="Lee J.M."/>
            <person name="Lee H.A."/>
            <person name="Seo E."/>
            <person name="Choi J."/>
            <person name="Cheong K."/>
            <person name="Kim K.T."/>
            <person name="Jung K."/>
            <person name="Lee G.W."/>
            <person name="Oh S.K."/>
            <person name="Bae C."/>
            <person name="Kim S.B."/>
            <person name="Lee H.Y."/>
            <person name="Kim S.Y."/>
            <person name="Kim M.S."/>
            <person name="Kang B.C."/>
            <person name="Jo Y.D."/>
            <person name="Yang H.B."/>
            <person name="Jeong H.J."/>
            <person name="Kang W.H."/>
            <person name="Kwon J.K."/>
            <person name="Shin C."/>
            <person name="Lim J.Y."/>
            <person name="Park J.H."/>
            <person name="Huh J.H."/>
            <person name="Kim J.S."/>
            <person name="Kim B.D."/>
            <person name="Cohen O."/>
            <person name="Paran I."/>
            <person name="Suh M.C."/>
            <person name="Lee S.B."/>
            <person name="Kim Y.K."/>
            <person name="Shin Y."/>
            <person name="Noh S.J."/>
            <person name="Park J."/>
            <person name="Seo Y.S."/>
            <person name="Kwon S.Y."/>
            <person name="Kim H.A."/>
            <person name="Park J.M."/>
            <person name="Kim H.J."/>
            <person name="Choi S.B."/>
            <person name="Bosland P.W."/>
            <person name="Reeves G."/>
            <person name="Jo S.H."/>
            <person name="Lee B.W."/>
            <person name="Cho H.T."/>
            <person name="Choi H.S."/>
            <person name="Lee M.S."/>
            <person name="Yu Y."/>
            <person name="Do Choi Y."/>
            <person name="Park B.S."/>
            <person name="van Deynze A."/>
            <person name="Ashrafi H."/>
            <person name="Hill T."/>
            <person name="Kim W.T."/>
            <person name="Pai H.S."/>
            <person name="Ahn H.K."/>
            <person name="Yeam I."/>
            <person name="Giovannoni J.J."/>
            <person name="Rose J.K."/>
            <person name="Sorensen I."/>
            <person name="Lee S.J."/>
            <person name="Kim R.W."/>
            <person name="Choi I.Y."/>
            <person name="Choi B.S."/>
            <person name="Lim J.S."/>
            <person name="Lee Y.H."/>
            <person name="Choi D."/>
        </authorList>
    </citation>
    <scope>NUCLEOTIDE SEQUENCE [LARGE SCALE GENOMIC DNA]</scope>
    <source>
        <strain evidence="5">cv. CM334</strain>
    </source>
</reference>
<dbReference type="Gramene" id="PHT65218">
    <property type="protein sequence ID" value="PHT65218"/>
    <property type="gene ID" value="T459_29643"/>
</dbReference>
<dbReference type="InterPro" id="IPR040217">
    <property type="entry name" value="ACR1-12"/>
</dbReference>
<dbReference type="PANTHER" id="PTHR31096:SF55">
    <property type="entry name" value="ACT DOMAIN-CONTAINING PROTEIN ACR6"/>
    <property type="match status" value="1"/>
</dbReference>
<dbReference type="InterPro" id="IPR045865">
    <property type="entry name" value="ACT-like_dom_sf"/>
</dbReference>
<feature type="domain" description="ACT" evidence="3">
    <location>
        <begin position="112"/>
        <end position="191"/>
    </location>
</feature>
<evidence type="ECO:0000256" key="1">
    <source>
        <dbReference type="ARBA" id="ARBA00022737"/>
    </source>
</evidence>
<comment type="caution">
    <text evidence="4">The sequence shown here is derived from an EMBL/GenBank/DDBJ whole genome shotgun (WGS) entry which is preliminary data.</text>
</comment>
<keyword evidence="5" id="KW-1185">Reference proteome</keyword>
<organism evidence="4 5">
    <name type="scientific">Capsicum annuum</name>
    <name type="common">Capsicum pepper</name>
    <dbReference type="NCBI Taxonomy" id="4072"/>
    <lineage>
        <taxon>Eukaryota</taxon>
        <taxon>Viridiplantae</taxon>
        <taxon>Streptophyta</taxon>
        <taxon>Embryophyta</taxon>
        <taxon>Tracheophyta</taxon>
        <taxon>Spermatophyta</taxon>
        <taxon>Magnoliopsida</taxon>
        <taxon>eudicotyledons</taxon>
        <taxon>Gunneridae</taxon>
        <taxon>Pentapetalae</taxon>
        <taxon>asterids</taxon>
        <taxon>lamiids</taxon>
        <taxon>Solanales</taxon>
        <taxon>Solanaceae</taxon>
        <taxon>Solanoideae</taxon>
        <taxon>Capsiceae</taxon>
        <taxon>Capsicum</taxon>
    </lineage>
</organism>
<sequence length="197" mass="22879">MPCHSASIIDYLKHTANVIRYFPTQVYHLSSFRGLKFMHQSYLHYFSLEKDYNVITMRSRDRPKLLFDIVCSLTGMQYVVFHGVVHIRKMEAYQEFYIQHIDGLPISSEGPELELCTEDRLGLLSHITRILRKNGLCAERAEISTFLSRMPKIHFFINVAGNPMDQNTVDSICEQVGPNILSIGKQTYRIVEFFLLL</sequence>
<dbReference type="SUPFAM" id="SSF55021">
    <property type="entry name" value="ACT-like"/>
    <property type="match status" value="1"/>
</dbReference>
<dbReference type="EMBL" id="AYRZ02000012">
    <property type="protein sequence ID" value="PHT65218.1"/>
    <property type="molecule type" value="Genomic_DNA"/>
</dbReference>
<reference evidence="4 5" key="2">
    <citation type="journal article" date="2017" name="Genome Biol.">
        <title>New reference genome sequences of hot pepper reveal the massive evolution of plant disease-resistance genes by retroduplication.</title>
        <authorList>
            <person name="Kim S."/>
            <person name="Park J."/>
            <person name="Yeom S.I."/>
            <person name="Kim Y.M."/>
            <person name="Seo E."/>
            <person name="Kim K.T."/>
            <person name="Kim M.S."/>
            <person name="Lee J.M."/>
            <person name="Cheong K."/>
            <person name="Shin H.S."/>
            <person name="Kim S.B."/>
            <person name="Han K."/>
            <person name="Lee J."/>
            <person name="Park M."/>
            <person name="Lee H.A."/>
            <person name="Lee H.Y."/>
            <person name="Lee Y."/>
            <person name="Oh S."/>
            <person name="Lee J.H."/>
            <person name="Choi E."/>
            <person name="Choi E."/>
            <person name="Lee S.E."/>
            <person name="Jeon J."/>
            <person name="Kim H."/>
            <person name="Choi G."/>
            <person name="Song H."/>
            <person name="Lee J."/>
            <person name="Lee S.C."/>
            <person name="Kwon J.K."/>
            <person name="Lee H.Y."/>
            <person name="Koo N."/>
            <person name="Hong Y."/>
            <person name="Kim R.W."/>
            <person name="Kang W.H."/>
            <person name="Huh J.H."/>
            <person name="Kang B.C."/>
            <person name="Yang T.J."/>
            <person name="Lee Y.H."/>
            <person name="Bennetzen J.L."/>
            <person name="Choi D."/>
        </authorList>
    </citation>
    <scope>NUCLEOTIDE SEQUENCE [LARGE SCALE GENOMIC DNA]</scope>
    <source>
        <strain evidence="5">cv. CM334</strain>
    </source>
</reference>
<evidence type="ECO:0000256" key="2">
    <source>
        <dbReference type="RuleBase" id="RU369043"/>
    </source>
</evidence>
<protein>
    <recommendedName>
        <fullName evidence="2">ACT domain-containing protein ACR</fullName>
    </recommendedName>
    <alternativeName>
        <fullName evidence="2">Protein ACT DOMAIN REPEATS</fullName>
    </alternativeName>
</protein>